<gene>
    <name evidence="1" type="ORF">A4U43_C06F9400</name>
</gene>
<reference evidence="2" key="1">
    <citation type="journal article" date="2017" name="Nat. Commun.">
        <title>The asparagus genome sheds light on the origin and evolution of a young Y chromosome.</title>
        <authorList>
            <person name="Harkess A."/>
            <person name="Zhou J."/>
            <person name="Xu C."/>
            <person name="Bowers J.E."/>
            <person name="Van der Hulst R."/>
            <person name="Ayyampalayam S."/>
            <person name="Mercati F."/>
            <person name="Riccardi P."/>
            <person name="McKain M.R."/>
            <person name="Kakrana A."/>
            <person name="Tang H."/>
            <person name="Ray J."/>
            <person name="Groenendijk J."/>
            <person name="Arikit S."/>
            <person name="Mathioni S.M."/>
            <person name="Nakano M."/>
            <person name="Shan H."/>
            <person name="Telgmann-Rauber A."/>
            <person name="Kanno A."/>
            <person name="Yue Z."/>
            <person name="Chen H."/>
            <person name="Li W."/>
            <person name="Chen Y."/>
            <person name="Xu X."/>
            <person name="Zhang Y."/>
            <person name="Luo S."/>
            <person name="Chen H."/>
            <person name="Gao J."/>
            <person name="Mao Z."/>
            <person name="Pires J.C."/>
            <person name="Luo M."/>
            <person name="Kudrna D."/>
            <person name="Wing R.A."/>
            <person name="Meyers B.C."/>
            <person name="Yi K."/>
            <person name="Kong H."/>
            <person name="Lavrijsen P."/>
            <person name="Sunseri F."/>
            <person name="Falavigna A."/>
            <person name="Ye Y."/>
            <person name="Leebens-Mack J.H."/>
            <person name="Chen G."/>
        </authorList>
    </citation>
    <scope>NUCLEOTIDE SEQUENCE [LARGE SCALE GENOMIC DNA]</scope>
    <source>
        <strain evidence="2">cv. DH0086</strain>
    </source>
</reference>
<keyword evidence="2" id="KW-1185">Reference proteome</keyword>
<accession>A0A5P1ELA6</accession>
<sequence length="104" mass="11870">MRLIPQKHKLKQPQPAKLSPKHFLQAQQKHKQVPGLVTQDLGSGELRGFQDQWLLIKRRALLPLRGDLIALLWAKRGRISQERIEVQPSRLLLGASASPRFRGV</sequence>
<name>A0A5P1ELA6_ASPOF</name>
<organism evidence="1 2">
    <name type="scientific">Asparagus officinalis</name>
    <name type="common">Garden asparagus</name>
    <dbReference type="NCBI Taxonomy" id="4686"/>
    <lineage>
        <taxon>Eukaryota</taxon>
        <taxon>Viridiplantae</taxon>
        <taxon>Streptophyta</taxon>
        <taxon>Embryophyta</taxon>
        <taxon>Tracheophyta</taxon>
        <taxon>Spermatophyta</taxon>
        <taxon>Magnoliopsida</taxon>
        <taxon>Liliopsida</taxon>
        <taxon>Asparagales</taxon>
        <taxon>Asparagaceae</taxon>
        <taxon>Asparagoideae</taxon>
        <taxon>Asparagus</taxon>
    </lineage>
</organism>
<dbReference type="EMBL" id="CM007386">
    <property type="protein sequence ID" value="ONK66554.1"/>
    <property type="molecule type" value="Genomic_DNA"/>
</dbReference>
<proteinExistence type="predicted"/>
<protein>
    <submittedName>
        <fullName evidence="1">Uncharacterized protein</fullName>
    </submittedName>
</protein>
<evidence type="ECO:0000313" key="1">
    <source>
        <dbReference type="EMBL" id="ONK66554.1"/>
    </source>
</evidence>
<dbReference type="AlphaFoldDB" id="A0A5P1ELA6"/>
<evidence type="ECO:0000313" key="2">
    <source>
        <dbReference type="Proteomes" id="UP000243459"/>
    </source>
</evidence>
<dbReference type="Gramene" id="ONK66554">
    <property type="protein sequence ID" value="ONK66554"/>
    <property type="gene ID" value="A4U43_C06F9400"/>
</dbReference>
<dbReference type="Proteomes" id="UP000243459">
    <property type="component" value="Chromosome 6"/>
</dbReference>